<protein>
    <submittedName>
        <fullName evidence="2">Uncharacterized protein</fullName>
    </submittedName>
</protein>
<gene>
    <name evidence="2" type="ORF">ZT3D7_G625</name>
</gene>
<dbReference type="AlphaFoldDB" id="A0A1X7RE36"/>
<evidence type="ECO:0000313" key="2">
    <source>
        <dbReference type="EMBL" id="SMQ45481.1"/>
    </source>
</evidence>
<dbReference type="Proteomes" id="UP000215127">
    <property type="component" value="Chromosome 1"/>
</dbReference>
<organism evidence="2 3">
    <name type="scientific">Zymoseptoria tritici (strain ST99CH_3D7)</name>
    <dbReference type="NCBI Taxonomy" id="1276538"/>
    <lineage>
        <taxon>Eukaryota</taxon>
        <taxon>Fungi</taxon>
        <taxon>Dikarya</taxon>
        <taxon>Ascomycota</taxon>
        <taxon>Pezizomycotina</taxon>
        <taxon>Dothideomycetes</taxon>
        <taxon>Dothideomycetidae</taxon>
        <taxon>Mycosphaerellales</taxon>
        <taxon>Mycosphaerellaceae</taxon>
        <taxon>Zymoseptoria</taxon>
    </lineage>
</organism>
<sequence length="162" mass="18067">MAQSNPSLGHQLCSALFCSWVAGSLVGSLIGLCRFASISSHNGQTTVQYTNEPRDWTECGDLCSSATFTKTAAALRHTMRLPVEGLDRMRRPLQQHNLHPLFKDLCKRPNFNEKAKSVPLRLRAWSSRSLDPPGMSSSEEILSDRGAKLPQRQSECRESSHR</sequence>
<proteinExistence type="predicted"/>
<reference evidence="2 3" key="1">
    <citation type="submission" date="2016-06" db="EMBL/GenBank/DDBJ databases">
        <authorList>
            <person name="Kjaerup R.B."/>
            <person name="Dalgaard T.S."/>
            <person name="Juul-Madsen H.R."/>
        </authorList>
    </citation>
    <scope>NUCLEOTIDE SEQUENCE [LARGE SCALE GENOMIC DNA]</scope>
</reference>
<accession>A0A1X7RE36</accession>
<evidence type="ECO:0000256" key="1">
    <source>
        <dbReference type="SAM" id="MobiDB-lite"/>
    </source>
</evidence>
<name>A0A1X7RE36_ZYMT9</name>
<keyword evidence="3" id="KW-1185">Reference proteome</keyword>
<evidence type="ECO:0000313" key="3">
    <source>
        <dbReference type="Proteomes" id="UP000215127"/>
    </source>
</evidence>
<feature type="region of interest" description="Disordered" evidence="1">
    <location>
        <begin position="126"/>
        <end position="162"/>
    </location>
</feature>
<dbReference type="EMBL" id="LT853692">
    <property type="protein sequence ID" value="SMQ45481.1"/>
    <property type="molecule type" value="Genomic_DNA"/>
</dbReference>